<dbReference type="InterPro" id="IPR009057">
    <property type="entry name" value="Homeodomain-like_sf"/>
</dbReference>
<evidence type="ECO:0000313" key="7">
    <source>
        <dbReference type="Proteomes" id="UP000050509"/>
    </source>
</evidence>
<organism evidence="6 7">
    <name type="scientific">Kouleothrix aurantiaca</name>
    <dbReference type="NCBI Taxonomy" id="186479"/>
    <lineage>
        <taxon>Bacteria</taxon>
        <taxon>Bacillati</taxon>
        <taxon>Chloroflexota</taxon>
        <taxon>Chloroflexia</taxon>
        <taxon>Chloroflexales</taxon>
        <taxon>Roseiflexineae</taxon>
        <taxon>Roseiflexaceae</taxon>
        <taxon>Kouleothrix</taxon>
    </lineage>
</organism>
<dbReference type="PRINTS" id="PR00455">
    <property type="entry name" value="HTHTETR"/>
</dbReference>
<dbReference type="Pfam" id="PF00440">
    <property type="entry name" value="TetR_N"/>
    <property type="match status" value="1"/>
</dbReference>
<keyword evidence="1" id="KW-0805">Transcription regulation</keyword>
<dbReference type="EMBL" id="LJCR01000008">
    <property type="protein sequence ID" value="KPV54902.1"/>
    <property type="molecule type" value="Genomic_DNA"/>
</dbReference>
<dbReference type="PROSITE" id="PS50977">
    <property type="entry name" value="HTH_TETR_2"/>
    <property type="match status" value="1"/>
</dbReference>
<feature type="DNA-binding region" description="H-T-H motif" evidence="4">
    <location>
        <begin position="39"/>
        <end position="58"/>
    </location>
</feature>
<evidence type="ECO:0000256" key="2">
    <source>
        <dbReference type="ARBA" id="ARBA00023125"/>
    </source>
</evidence>
<dbReference type="Gene3D" id="1.10.357.10">
    <property type="entry name" value="Tetracycline Repressor, domain 2"/>
    <property type="match status" value="1"/>
</dbReference>
<sequence length="218" mass="24069">MGESQPPRRIYSAHREKQRRHILATAQTLFDQHGIERVTVADIIAASALMRSTIYQYFSNKDEMIWALVQQILEHGNAVRQQILENPPGSVLATIAAIFTHLGNELVANPARVRFMAQFDALYAHDWSAEQLLALEAHVFPQALAPTLAALGRAGIADGSLHPDLDPALALHSALNAAIALQRRLASLGERVEQEYGQPIERLFADACRMLLRGLQAP</sequence>
<dbReference type="PANTHER" id="PTHR30055:SF234">
    <property type="entry name" value="HTH-TYPE TRANSCRIPTIONAL REGULATOR BETI"/>
    <property type="match status" value="1"/>
</dbReference>
<dbReference type="SUPFAM" id="SSF46689">
    <property type="entry name" value="Homeodomain-like"/>
    <property type="match status" value="1"/>
</dbReference>
<keyword evidence="7" id="KW-1185">Reference proteome</keyword>
<dbReference type="AlphaFoldDB" id="A0A0P9FNK7"/>
<comment type="caution">
    <text evidence="6">The sequence shown here is derived from an EMBL/GenBank/DDBJ whole genome shotgun (WGS) entry which is preliminary data.</text>
</comment>
<gene>
    <name evidence="6" type="ORF">SE17_00940</name>
</gene>
<dbReference type="GO" id="GO:0003700">
    <property type="term" value="F:DNA-binding transcription factor activity"/>
    <property type="evidence" value="ECO:0007669"/>
    <property type="project" value="TreeGrafter"/>
</dbReference>
<proteinExistence type="predicted"/>
<accession>A0A0P9FNK7</accession>
<dbReference type="InterPro" id="IPR050109">
    <property type="entry name" value="HTH-type_TetR-like_transc_reg"/>
</dbReference>
<keyword evidence="3" id="KW-0804">Transcription</keyword>
<evidence type="ECO:0000256" key="3">
    <source>
        <dbReference type="ARBA" id="ARBA00023163"/>
    </source>
</evidence>
<keyword evidence="2 4" id="KW-0238">DNA-binding</keyword>
<dbReference type="InterPro" id="IPR001647">
    <property type="entry name" value="HTH_TetR"/>
</dbReference>
<dbReference type="GO" id="GO:0000976">
    <property type="term" value="F:transcription cis-regulatory region binding"/>
    <property type="evidence" value="ECO:0007669"/>
    <property type="project" value="TreeGrafter"/>
</dbReference>
<reference evidence="6 7" key="1">
    <citation type="submission" date="2015-09" db="EMBL/GenBank/DDBJ databases">
        <title>Draft genome sequence of Kouleothrix aurantiaca JCM 19913.</title>
        <authorList>
            <person name="Hemp J."/>
        </authorList>
    </citation>
    <scope>NUCLEOTIDE SEQUENCE [LARGE SCALE GENOMIC DNA]</scope>
    <source>
        <strain evidence="6 7">COM-B</strain>
    </source>
</reference>
<evidence type="ECO:0000256" key="4">
    <source>
        <dbReference type="PROSITE-ProRule" id="PRU00335"/>
    </source>
</evidence>
<protein>
    <recommendedName>
        <fullName evidence="5">HTH tetR-type domain-containing protein</fullName>
    </recommendedName>
</protein>
<evidence type="ECO:0000313" key="6">
    <source>
        <dbReference type="EMBL" id="KPV54902.1"/>
    </source>
</evidence>
<feature type="domain" description="HTH tetR-type" evidence="5">
    <location>
        <begin position="16"/>
        <end position="76"/>
    </location>
</feature>
<name>A0A0P9FNK7_9CHLR</name>
<evidence type="ECO:0000259" key="5">
    <source>
        <dbReference type="PROSITE" id="PS50977"/>
    </source>
</evidence>
<dbReference type="Proteomes" id="UP000050509">
    <property type="component" value="Unassembled WGS sequence"/>
</dbReference>
<dbReference type="Gene3D" id="1.10.10.60">
    <property type="entry name" value="Homeodomain-like"/>
    <property type="match status" value="1"/>
</dbReference>
<dbReference type="PANTHER" id="PTHR30055">
    <property type="entry name" value="HTH-TYPE TRANSCRIPTIONAL REGULATOR RUTR"/>
    <property type="match status" value="1"/>
</dbReference>
<evidence type="ECO:0000256" key="1">
    <source>
        <dbReference type="ARBA" id="ARBA00023015"/>
    </source>
</evidence>